<feature type="signal peptide" evidence="12">
    <location>
        <begin position="1"/>
        <end position="21"/>
    </location>
</feature>
<evidence type="ECO:0000256" key="6">
    <source>
        <dbReference type="ARBA" id="ARBA00023077"/>
    </source>
</evidence>
<dbReference type="InterPro" id="IPR000531">
    <property type="entry name" value="Beta-barrel_TonB"/>
</dbReference>
<dbReference type="CDD" id="cd01347">
    <property type="entry name" value="ligand_gated_channel"/>
    <property type="match status" value="1"/>
</dbReference>
<keyword evidence="6 11" id="KW-0798">TonB box</keyword>
<keyword evidence="8 15" id="KW-0675">Receptor</keyword>
<evidence type="ECO:0000259" key="13">
    <source>
        <dbReference type="Pfam" id="PF00593"/>
    </source>
</evidence>
<evidence type="ECO:0000256" key="4">
    <source>
        <dbReference type="ARBA" id="ARBA00022692"/>
    </source>
</evidence>
<dbReference type="PANTHER" id="PTHR30069:SF29">
    <property type="entry name" value="HEMOGLOBIN AND HEMOGLOBIN-HAPTOGLOBIN-BINDING PROTEIN 1-RELATED"/>
    <property type="match status" value="1"/>
</dbReference>
<keyword evidence="7 10" id="KW-0472">Membrane</keyword>
<dbReference type="STRING" id="1588748.HMPREF3182_00327"/>
<accession>A0A134CKE0</accession>
<dbReference type="Pfam" id="PF07715">
    <property type="entry name" value="Plug"/>
    <property type="match status" value="1"/>
</dbReference>
<dbReference type="Pfam" id="PF00593">
    <property type="entry name" value="TonB_dep_Rec_b-barrel"/>
    <property type="match status" value="1"/>
</dbReference>
<dbReference type="RefSeq" id="WP_062485123.1">
    <property type="nucleotide sequence ID" value="NZ_KQ960929.1"/>
</dbReference>
<feature type="domain" description="TonB-dependent receptor plug" evidence="14">
    <location>
        <begin position="58"/>
        <end position="163"/>
    </location>
</feature>
<evidence type="ECO:0000256" key="1">
    <source>
        <dbReference type="ARBA" id="ARBA00004571"/>
    </source>
</evidence>
<comment type="similarity">
    <text evidence="10 11">Belongs to the TonB-dependent receptor family.</text>
</comment>
<keyword evidence="5 12" id="KW-0732">Signal</keyword>
<evidence type="ECO:0000256" key="12">
    <source>
        <dbReference type="SAM" id="SignalP"/>
    </source>
</evidence>
<keyword evidence="16" id="KW-1185">Reference proteome</keyword>
<comment type="subcellular location">
    <subcellularLocation>
        <location evidence="1 10">Cell outer membrane</location>
        <topology evidence="1 10">Multi-pass membrane protein</topology>
    </subcellularLocation>
</comment>
<evidence type="ECO:0000256" key="5">
    <source>
        <dbReference type="ARBA" id="ARBA00022729"/>
    </source>
</evidence>
<keyword evidence="9 10" id="KW-0998">Cell outer membrane</keyword>
<dbReference type="PATRIC" id="fig|1588748.3.peg.317"/>
<dbReference type="InterPro" id="IPR036942">
    <property type="entry name" value="Beta-barrel_TonB_sf"/>
</dbReference>
<evidence type="ECO:0000256" key="11">
    <source>
        <dbReference type="RuleBase" id="RU003357"/>
    </source>
</evidence>
<name>A0A134CKE0_9FIRM</name>
<evidence type="ECO:0000256" key="10">
    <source>
        <dbReference type="PROSITE-ProRule" id="PRU01360"/>
    </source>
</evidence>
<dbReference type="InterPro" id="IPR037066">
    <property type="entry name" value="Plug_dom_sf"/>
</dbReference>
<comment type="caution">
    <text evidence="15">The sequence shown here is derived from an EMBL/GenBank/DDBJ whole genome shotgun (WGS) entry which is preliminary data.</text>
</comment>
<dbReference type="Gene3D" id="2.170.130.10">
    <property type="entry name" value="TonB-dependent receptor, plug domain"/>
    <property type="match status" value="1"/>
</dbReference>
<feature type="domain" description="TonB-dependent receptor-like beta-barrel" evidence="13">
    <location>
        <begin position="264"/>
        <end position="643"/>
    </location>
</feature>
<evidence type="ECO:0000256" key="3">
    <source>
        <dbReference type="ARBA" id="ARBA00022452"/>
    </source>
</evidence>
<dbReference type="InterPro" id="IPR039426">
    <property type="entry name" value="TonB-dep_rcpt-like"/>
</dbReference>
<dbReference type="GO" id="GO:0015344">
    <property type="term" value="F:siderophore uptake transmembrane transporter activity"/>
    <property type="evidence" value="ECO:0007669"/>
    <property type="project" value="TreeGrafter"/>
</dbReference>
<evidence type="ECO:0000256" key="8">
    <source>
        <dbReference type="ARBA" id="ARBA00023170"/>
    </source>
</evidence>
<keyword evidence="2 10" id="KW-0813">Transport</keyword>
<dbReference type="InterPro" id="IPR012910">
    <property type="entry name" value="Plug_dom"/>
</dbReference>
<evidence type="ECO:0000313" key="16">
    <source>
        <dbReference type="Proteomes" id="UP000070160"/>
    </source>
</evidence>
<evidence type="ECO:0000259" key="14">
    <source>
        <dbReference type="Pfam" id="PF07715"/>
    </source>
</evidence>
<organism evidence="15 16">
    <name type="scientific">Megasphaera hutchinsoni</name>
    <dbReference type="NCBI Taxonomy" id="1588748"/>
    <lineage>
        <taxon>Bacteria</taxon>
        <taxon>Bacillati</taxon>
        <taxon>Bacillota</taxon>
        <taxon>Negativicutes</taxon>
        <taxon>Veillonellales</taxon>
        <taxon>Veillonellaceae</taxon>
        <taxon>Megasphaera</taxon>
    </lineage>
</organism>
<gene>
    <name evidence="15" type="ORF">HMPREF3182_00327</name>
</gene>
<evidence type="ECO:0000313" key="15">
    <source>
        <dbReference type="EMBL" id="KXB92665.1"/>
    </source>
</evidence>
<reference evidence="16" key="1">
    <citation type="submission" date="2016-01" db="EMBL/GenBank/DDBJ databases">
        <authorList>
            <person name="Mitreva M."/>
            <person name="Pepin K.H."/>
            <person name="Mihindukulasuriya K.A."/>
            <person name="Fulton R."/>
            <person name="Fronick C."/>
            <person name="O'Laughlin M."/>
            <person name="Miner T."/>
            <person name="Herter B."/>
            <person name="Rosa B.A."/>
            <person name="Cordes M."/>
            <person name="Tomlinson C."/>
            <person name="Wollam A."/>
            <person name="Palsikar V.B."/>
            <person name="Mardis E.R."/>
            <person name="Wilson R.K."/>
        </authorList>
    </citation>
    <scope>NUCLEOTIDE SEQUENCE [LARGE SCALE GENOMIC DNA]</scope>
    <source>
        <strain evidence="16">KA00182</strain>
    </source>
</reference>
<keyword evidence="3 10" id="KW-1134">Transmembrane beta strand</keyword>
<sequence>MLQQKRIIARLTILSTLSVLATSTFTTSVQASMPHPPSGALTKDIVITATKTKENIRLVSQSVEVITAKDIEKLGATSVTDIFAYTFGVDTSRSNHGTALQIRGLSSSHTLFLIDGERISGEDTPQLANTKVLQRINISEIDRIEIVRGTGSSLYGSDAIGGIINIITKQSNQKSKTILSYGAGTKRTMGSLHTNFGTPGTFFGTLDWHVENQLKANNPAEASGIRRNYCLKGSYHLPHHKNQQFDLSLWRMESALTLNSRTFKDIRYPHKGFINTKQLFDNSQNSLSIRFSGKTNNNEYVLRAYTNTLHKHQRDFAASPQAPNNFKVFQDTDTSTYTTSVLEGKNTTFIGDNHNLTIGFEVKKQFQKSTRIGNPQTVSSVGMPTAALKKAENEFTNFSHALYVEDIYKISDQLWLFPSLRYEHNHNFGNVIIPKLGLTYNVTPIWKIKANVGKGFKAPTVSELHMNFFHHGFYLLGNPDLKPEYSISYDISLEGQNGTSFIKMTYFNNHISNLIDFDFSHPIKNAYKYQNINAAQINGIEMEIGTKISEHWTGKLQYNWNDAIDAKSKHRLHNRAEEVASILIQYHDHHKNPFHITLMGRYTKNYLYAIHQNNKLYSYPQFNIGMHKTWNNRFSLYAGIDNLFQTKLTDLSILGREYRVNATWKL</sequence>
<dbReference type="SUPFAM" id="SSF56935">
    <property type="entry name" value="Porins"/>
    <property type="match status" value="1"/>
</dbReference>
<dbReference type="EMBL" id="LSDT01000008">
    <property type="protein sequence ID" value="KXB92665.1"/>
    <property type="molecule type" value="Genomic_DNA"/>
</dbReference>
<keyword evidence="4 10" id="KW-0812">Transmembrane</keyword>
<protein>
    <submittedName>
        <fullName evidence="15">TonB-dependent receptor</fullName>
    </submittedName>
</protein>
<feature type="chain" id="PRO_5038966403" evidence="12">
    <location>
        <begin position="22"/>
        <end position="666"/>
    </location>
</feature>
<dbReference type="PANTHER" id="PTHR30069">
    <property type="entry name" value="TONB-DEPENDENT OUTER MEMBRANE RECEPTOR"/>
    <property type="match status" value="1"/>
</dbReference>
<dbReference type="Gene3D" id="2.40.170.20">
    <property type="entry name" value="TonB-dependent receptor, beta-barrel domain"/>
    <property type="match status" value="1"/>
</dbReference>
<evidence type="ECO:0000256" key="7">
    <source>
        <dbReference type="ARBA" id="ARBA00023136"/>
    </source>
</evidence>
<proteinExistence type="inferred from homology"/>
<evidence type="ECO:0000256" key="9">
    <source>
        <dbReference type="ARBA" id="ARBA00023237"/>
    </source>
</evidence>
<dbReference type="PROSITE" id="PS52016">
    <property type="entry name" value="TONB_DEPENDENT_REC_3"/>
    <property type="match status" value="1"/>
</dbReference>
<dbReference type="GO" id="GO:0009279">
    <property type="term" value="C:cell outer membrane"/>
    <property type="evidence" value="ECO:0007669"/>
    <property type="project" value="UniProtKB-SubCell"/>
</dbReference>
<dbReference type="AlphaFoldDB" id="A0A134CKE0"/>
<dbReference type="Proteomes" id="UP000070160">
    <property type="component" value="Unassembled WGS sequence"/>
</dbReference>
<dbReference type="GO" id="GO:0044718">
    <property type="term" value="P:siderophore transmembrane transport"/>
    <property type="evidence" value="ECO:0007669"/>
    <property type="project" value="TreeGrafter"/>
</dbReference>
<evidence type="ECO:0000256" key="2">
    <source>
        <dbReference type="ARBA" id="ARBA00022448"/>
    </source>
</evidence>